<feature type="non-terminal residue" evidence="2">
    <location>
        <position position="91"/>
    </location>
</feature>
<dbReference type="Pfam" id="PF01565">
    <property type="entry name" value="FAD_binding_4"/>
    <property type="match status" value="1"/>
</dbReference>
<dbReference type="AlphaFoldDB" id="A0A382F523"/>
<dbReference type="EMBL" id="UINC01047762">
    <property type="protein sequence ID" value="SVB57424.1"/>
    <property type="molecule type" value="Genomic_DNA"/>
</dbReference>
<dbReference type="GO" id="GO:0004458">
    <property type="term" value="F:D-lactate dehydrogenase (cytochrome) activity"/>
    <property type="evidence" value="ECO:0007669"/>
    <property type="project" value="TreeGrafter"/>
</dbReference>
<dbReference type="InterPro" id="IPR006094">
    <property type="entry name" value="Oxid_FAD_bind_N"/>
</dbReference>
<sequence length="91" mass="9890">MTSKQALKYNTELGNELKKRLKGEVHFDRMTRALYATDASIYQMDPIGVVFPKDVEDVVNVVTFAASQDIPVLPRGGGTGLAGQTVNHAVV</sequence>
<dbReference type="Gene3D" id="3.30.43.10">
    <property type="entry name" value="Uridine Diphospho-n-acetylenolpyruvylglucosamine Reductase, domain 2"/>
    <property type="match status" value="1"/>
</dbReference>
<proteinExistence type="predicted"/>
<dbReference type="PANTHER" id="PTHR11748:SF111">
    <property type="entry name" value="D-LACTATE DEHYDROGENASE, MITOCHONDRIAL-RELATED"/>
    <property type="match status" value="1"/>
</dbReference>
<dbReference type="GO" id="GO:1903457">
    <property type="term" value="P:lactate catabolic process"/>
    <property type="evidence" value="ECO:0007669"/>
    <property type="project" value="TreeGrafter"/>
</dbReference>
<protein>
    <recommendedName>
        <fullName evidence="1">FAD-binding PCMH-type domain-containing protein</fullName>
    </recommendedName>
</protein>
<dbReference type="InterPro" id="IPR016166">
    <property type="entry name" value="FAD-bd_PCMH"/>
</dbReference>
<dbReference type="InterPro" id="IPR036318">
    <property type="entry name" value="FAD-bd_PCMH-like_sf"/>
</dbReference>
<feature type="domain" description="FAD-binding PCMH-type" evidence="1">
    <location>
        <begin position="42"/>
        <end position="91"/>
    </location>
</feature>
<dbReference type="GO" id="GO:0071949">
    <property type="term" value="F:FAD binding"/>
    <property type="evidence" value="ECO:0007669"/>
    <property type="project" value="InterPro"/>
</dbReference>
<dbReference type="PANTHER" id="PTHR11748">
    <property type="entry name" value="D-LACTATE DEHYDROGENASE"/>
    <property type="match status" value="1"/>
</dbReference>
<reference evidence="2" key="1">
    <citation type="submission" date="2018-05" db="EMBL/GenBank/DDBJ databases">
        <authorList>
            <person name="Lanie J.A."/>
            <person name="Ng W.-L."/>
            <person name="Kazmierczak K.M."/>
            <person name="Andrzejewski T.M."/>
            <person name="Davidsen T.M."/>
            <person name="Wayne K.J."/>
            <person name="Tettelin H."/>
            <person name="Glass J.I."/>
            <person name="Rusch D."/>
            <person name="Podicherti R."/>
            <person name="Tsui H.-C.T."/>
            <person name="Winkler M.E."/>
        </authorList>
    </citation>
    <scope>NUCLEOTIDE SEQUENCE</scope>
</reference>
<accession>A0A382F523</accession>
<gene>
    <name evidence="2" type="ORF">METZ01_LOCUS210278</name>
</gene>
<dbReference type="GO" id="GO:0008720">
    <property type="term" value="F:D-lactate dehydrogenase (NAD+) activity"/>
    <property type="evidence" value="ECO:0007669"/>
    <property type="project" value="TreeGrafter"/>
</dbReference>
<dbReference type="SUPFAM" id="SSF56176">
    <property type="entry name" value="FAD-binding/transporter-associated domain-like"/>
    <property type="match status" value="1"/>
</dbReference>
<evidence type="ECO:0000259" key="1">
    <source>
        <dbReference type="PROSITE" id="PS51387"/>
    </source>
</evidence>
<evidence type="ECO:0000313" key="2">
    <source>
        <dbReference type="EMBL" id="SVB57424.1"/>
    </source>
</evidence>
<dbReference type="InterPro" id="IPR016167">
    <property type="entry name" value="FAD-bd_PCMH_sub1"/>
</dbReference>
<name>A0A382F523_9ZZZZ</name>
<organism evidence="2">
    <name type="scientific">marine metagenome</name>
    <dbReference type="NCBI Taxonomy" id="408172"/>
    <lineage>
        <taxon>unclassified sequences</taxon>
        <taxon>metagenomes</taxon>
        <taxon>ecological metagenomes</taxon>
    </lineage>
</organism>
<dbReference type="PROSITE" id="PS51387">
    <property type="entry name" value="FAD_PCMH"/>
    <property type="match status" value="1"/>
</dbReference>